<dbReference type="Proteomes" id="UP000682733">
    <property type="component" value="Unassembled WGS sequence"/>
</dbReference>
<organism evidence="1 3">
    <name type="scientific">Didymodactylos carnosus</name>
    <dbReference type="NCBI Taxonomy" id="1234261"/>
    <lineage>
        <taxon>Eukaryota</taxon>
        <taxon>Metazoa</taxon>
        <taxon>Spiralia</taxon>
        <taxon>Gnathifera</taxon>
        <taxon>Rotifera</taxon>
        <taxon>Eurotatoria</taxon>
        <taxon>Bdelloidea</taxon>
        <taxon>Philodinida</taxon>
        <taxon>Philodinidae</taxon>
        <taxon>Didymodactylos</taxon>
    </lineage>
</organism>
<reference evidence="1" key="1">
    <citation type="submission" date="2021-02" db="EMBL/GenBank/DDBJ databases">
        <authorList>
            <person name="Nowell W R."/>
        </authorList>
    </citation>
    <scope>NUCLEOTIDE SEQUENCE</scope>
</reference>
<protein>
    <submittedName>
        <fullName evidence="1">Uncharacterized protein</fullName>
    </submittedName>
</protein>
<sequence length="267" mass="31832">MIHPVRRGRLVVEDEISKKYNDLLYRIYLEEENKDSYIQPSSDHRNCIGHELTKAGDYEAAILYWNEIREFKEQMLPIKIIDIIHSPKSPFIQIYNETKLLKKSLSKYILSIVASCQKCASYSSNYGDYYVKLANEDEDDQTFLEYRREATECYKNAKKYYEWELNILMKKEDDEWSDENKLNRLIVNRLIQDTLEKIANHRVKQGDTLANDTNKEEDNQHAIEYYEDAKFNYNYALNISMRTEGGRDEIIKFYHNKTEQINKTLNV</sequence>
<evidence type="ECO:0000313" key="1">
    <source>
        <dbReference type="EMBL" id="CAF0955642.1"/>
    </source>
</evidence>
<gene>
    <name evidence="1" type="ORF">OVA965_LOCUS12368</name>
    <name evidence="2" type="ORF">TMI583_LOCUS12372</name>
</gene>
<dbReference type="Proteomes" id="UP000677228">
    <property type="component" value="Unassembled WGS sequence"/>
</dbReference>
<name>A0A8S2DFR8_9BILA</name>
<accession>A0A8S2DFR8</accession>
<dbReference type="AlphaFoldDB" id="A0A8S2DFR8"/>
<comment type="caution">
    <text evidence="1">The sequence shown here is derived from an EMBL/GenBank/DDBJ whole genome shotgun (WGS) entry which is preliminary data.</text>
</comment>
<evidence type="ECO:0000313" key="2">
    <source>
        <dbReference type="EMBL" id="CAF3728943.1"/>
    </source>
</evidence>
<proteinExistence type="predicted"/>
<evidence type="ECO:0000313" key="3">
    <source>
        <dbReference type="Proteomes" id="UP000677228"/>
    </source>
</evidence>
<dbReference type="EMBL" id="CAJNOK010004960">
    <property type="protein sequence ID" value="CAF0955642.1"/>
    <property type="molecule type" value="Genomic_DNA"/>
</dbReference>
<dbReference type="EMBL" id="CAJOBA010004965">
    <property type="protein sequence ID" value="CAF3728943.1"/>
    <property type="molecule type" value="Genomic_DNA"/>
</dbReference>